<name>A0A2P2QTE3_RHIMU</name>
<reference evidence="1" key="1">
    <citation type="submission" date="2018-02" db="EMBL/GenBank/DDBJ databases">
        <title>Rhizophora mucronata_Transcriptome.</title>
        <authorList>
            <person name="Meera S.P."/>
            <person name="Sreeshan A."/>
            <person name="Augustine A."/>
        </authorList>
    </citation>
    <scope>NUCLEOTIDE SEQUENCE</scope>
    <source>
        <tissue evidence="1">Leaf</tissue>
    </source>
</reference>
<organism evidence="1">
    <name type="scientific">Rhizophora mucronata</name>
    <name type="common">Asiatic mangrove</name>
    <dbReference type="NCBI Taxonomy" id="61149"/>
    <lineage>
        <taxon>Eukaryota</taxon>
        <taxon>Viridiplantae</taxon>
        <taxon>Streptophyta</taxon>
        <taxon>Embryophyta</taxon>
        <taxon>Tracheophyta</taxon>
        <taxon>Spermatophyta</taxon>
        <taxon>Magnoliopsida</taxon>
        <taxon>eudicotyledons</taxon>
        <taxon>Gunneridae</taxon>
        <taxon>Pentapetalae</taxon>
        <taxon>rosids</taxon>
        <taxon>fabids</taxon>
        <taxon>Malpighiales</taxon>
        <taxon>Rhizophoraceae</taxon>
        <taxon>Rhizophora</taxon>
    </lineage>
</organism>
<accession>A0A2P2QTE3</accession>
<dbReference type="AlphaFoldDB" id="A0A2P2QTE3"/>
<dbReference type="EMBL" id="GGEC01089779">
    <property type="protein sequence ID" value="MBX70263.1"/>
    <property type="molecule type" value="Transcribed_RNA"/>
</dbReference>
<proteinExistence type="predicted"/>
<sequence length="40" mass="4765">MSNYTLDLNLRHSCCGCRTRNDQVEDHYRSDHRKPTAKKD</sequence>
<protein>
    <submittedName>
        <fullName evidence="1">Uncharacterized protein</fullName>
    </submittedName>
</protein>
<evidence type="ECO:0000313" key="1">
    <source>
        <dbReference type="EMBL" id="MBX70263.1"/>
    </source>
</evidence>